<dbReference type="InterPro" id="IPR035516">
    <property type="entry name" value="Gyrase/topoIV_suA_C"/>
</dbReference>
<dbReference type="InterPro" id="IPR050220">
    <property type="entry name" value="Type_II_DNA_Topoisomerases"/>
</dbReference>
<dbReference type="InterPro" id="IPR013757">
    <property type="entry name" value="Topo_IIA_A_a_sf"/>
</dbReference>
<keyword evidence="6 7" id="KW-0413">Isomerase</keyword>
<dbReference type="SUPFAM" id="SSF101904">
    <property type="entry name" value="GyrA/ParC C-terminal domain-like"/>
    <property type="match status" value="2"/>
</dbReference>
<evidence type="ECO:0000256" key="1">
    <source>
        <dbReference type="ARBA" id="ARBA00000185"/>
    </source>
</evidence>
<evidence type="ECO:0000256" key="5">
    <source>
        <dbReference type="ARBA" id="ARBA00023125"/>
    </source>
</evidence>
<dbReference type="OrthoDB" id="9806486at2"/>
<dbReference type="EC" id="5.6.2.2" evidence="3"/>
<accession>A0A381J9X8</accession>
<evidence type="ECO:0000256" key="7">
    <source>
        <dbReference type="PROSITE-ProRule" id="PRU01384"/>
    </source>
</evidence>
<dbReference type="Pfam" id="PF03989">
    <property type="entry name" value="DNA_gyraseA_C"/>
    <property type="match status" value="7"/>
</dbReference>
<dbReference type="Gene3D" id="2.120.10.90">
    <property type="entry name" value="DNA gyrase/topoisomerase IV, subunit A, C-terminal"/>
    <property type="match status" value="2"/>
</dbReference>
<dbReference type="CDD" id="cd00187">
    <property type="entry name" value="TOP4c"/>
    <property type="match status" value="1"/>
</dbReference>
<dbReference type="SUPFAM" id="SSF56719">
    <property type="entry name" value="Type II DNA topoisomerase"/>
    <property type="match status" value="1"/>
</dbReference>
<evidence type="ECO:0000313" key="10">
    <source>
        <dbReference type="EMBL" id="SUY47528.1"/>
    </source>
</evidence>
<dbReference type="SMART" id="SM00434">
    <property type="entry name" value="TOP4c"/>
    <property type="match status" value="1"/>
</dbReference>
<evidence type="ECO:0000256" key="4">
    <source>
        <dbReference type="ARBA" id="ARBA00023029"/>
    </source>
</evidence>
<dbReference type="InterPro" id="IPR002205">
    <property type="entry name" value="Topo_IIA_dom_A"/>
</dbReference>
<dbReference type="PANTHER" id="PTHR43493">
    <property type="entry name" value="DNA GYRASE/TOPOISOMERASE SUBUNIT A"/>
    <property type="match status" value="1"/>
</dbReference>
<keyword evidence="4 7" id="KW-0799">Topoisomerase</keyword>
<dbReference type="GO" id="GO:0005737">
    <property type="term" value="C:cytoplasm"/>
    <property type="evidence" value="ECO:0007669"/>
    <property type="project" value="TreeGrafter"/>
</dbReference>
<keyword evidence="11" id="KW-1185">Reference proteome</keyword>
<keyword evidence="5 7" id="KW-0238">DNA-binding</keyword>
<dbReference type="NCBIfam" id="NF010586">
    <property type="entry name" value="PRK13979.1"/>
    <property type="match status" value="1"/>
</dbReference>
<gene>
    <name evidence="10" type="primary">parC</name>
    <name evidence="10" type="ORF">NCTC9836_01861</name>
</gene>
<dbReference type="Gene3D" id="1.10.268.10">
    <property type="entry name" value="Topoisomerase, domain 3"/>
    <property type="match status" value="1"/>
</dbReference>
<dbReference type="PANTHER" id="PTHR43493:SF5">
    <property type="entry name" value="DNA GYRASE SUBUNIT A, CHLOROPLASTIC_MITOCHONDRIAL"/>
    <property type="match status" value="1"/>
</dbReference>
<dbReference type="InterPro" id="IPR006691">
    <property type="entry name" value="GyrA/parC_rep"/>
</dbReference>
<dbReference type="Gene3D" id="3.30.1360.40">
    <property type="match status" value="1"/>
</dbReference>
<feature type="coiled-coil region" evidence="8">
    <location>
        <begin position="448"/>
        <end position="489"/>
    </location>
</feature>
<sequence>MAKKFIVPKDNNIIEVPLEEAMPENYLPYAVEVAKDRALPDVRDGLKPVHRRILYGAYLLKAFPDKAYFKSARIVGDILGKFHPHGDTSVYDAMTILAQDFSTRYKLIDGHGNWGSMDGDGAAAMRYTEARLTPLALQMIRDIDKDVVDMALNYSDTELEPTVLPSRYPNLLVNGTFGIAVGLATNIPPHNLKEVIDASIKLMENEDITTKELMEYIKGPDLPTGGIILGKESLLSAYETGEGKVTSRAKTSIETLENGRLGIVITEFPYRKNKSKILQLISDMTGDKKHAKYLESIVDIRDESDRTGVRSVVELKKAVEYEDAEKVLKYLFKKTDLQCNINFNMVALANGKPETLGLKSILKHYVNHQKEVVIRRTKTELSIAEKRFHIVEGFIKAVGVMDEIIAIIRSSNSKKDASNNLIERFQFSKEQTEAILELMLYRLTGLEIKVFEKEYKELLNIIKSLKNILENEKELLKVIKSELLEIRDTYGDARRTKMVEDDSEGKIDLEELLVVEDIMVTLSKDGFIKRVPMKSYNRMNSNVSDIEYREGDAGRFLFQSNTKDTILVFTNRGQMYQIRGDDLPERKWKDNGVRLDSLIRSFNLDEESIVDIYSIENFSSSLDFMFLTSKGNLKKTALDKFQTNYSKYSALKLKGGDHLIDVKLVKKDREEGFINITTKRGLNFDLEEPKIDELDRNVLGQQLFLLCNEDEIIKAEYRKEMKYSEMIIGVNPQGNLKSFKKNSSSTYKKVLTNSKEYIIIFTDRGFAYKIPGFMIGNIGDSNINIEDLVDTFLKGKEKVLNILSSKNLNDQIWVYFFTKRGMVKKTNIKELIGEYIETQVYKYKYEDDILVAVELGNDQNQEILLVTEKAMGIKFTSNSIKEMGKVASGVTGISLKEEDKVVFGILTEGSDNSNNDSCYNKEIAFTTNIKGISLLSSSGREEGVKLENIKLQNRAGKGNNIMNVSIGEYIKDIKLK</sequence>
<proteinExistence type="inferred from homology"/>
<feature type="active site" description="O-(5'-phospho-DNA)-tyrosine intermediate" evidence="7">
    <location>
        <position position="127"/>
    </location>
</feature>
<dbReference type="Gene3D" id="3.90.199.10">
    <property type="entry name" value="Topoisomerase II, domain 5"/>
    <property type="match status" value="1"/>
</dbReference>
<protein>
    <recommendedName>
        <fullName evidence="3">DNA topoisomerase (ATP-hydrolyzing)</fullName>
        <ecNumber evidence="3">5.6.2.2</ecNumber>
    </recommendedName>
</protein>
<evidence type="ECO:0000256" key="8">
    <source>
        <dbReference type="SAM" id="Coils"/>
    </source>
</evidence>
<dbReference type="NCBIfam" id="NF004044">
    <property type="entry name" value="PRK05561.1"/>
    <property type="match status" value="1"/>
</dbReference>
<dbReference type="PROSITE" id="PS52040">
    <property type="entry name" value="TOPO_IIA"/>
    <property type="match status" value="1"/>
</dbReference>
<name>A0A381J9X8_9CLOT</name>
<dbReference type="FunFam" id="1.10.268.10:FF:000001">
    <property type="entry name" value="DNA gyrase subunit A"/>
    <property type="match status" value="1"/>
</dbReference>
<reference evidence="10 11" key="1">
    <citation type="submission" date="2018-06" db="EMBL/GenBank/DDBJ databases">
        <authorList>
            <consortium name="Pathogen Informatics"/>
            <person name="Doyle S."/>
        </authorList>
    </citation>
    <scope>NUCLEOTIDE SEQUENCE [LARGE SCALE GENOMIC DNA]</scope>
    <source>
        <strain evidence="10 11">NCTC9836</strain>
    </source>
</reference>
<dbReference type="EMBL" id="UFWZ01000001">
    <property type="protein sequence ID" value="SUY47528.1"/>
    <property type="molecule type" value="Genomic_DNA"/>
</dbReference>
<dbReference type="GO" id="GO:0003677">
    <property type="term" value="F:DNA binding"/>
    <property type="evidence" value="ECO:0007669"/>
    <property type="project" value="UniProtKB-UniRule"/>
</dbReference>
<dbReference type="GO" id="GO:0005524">
    <property type="term" value="F:ATP binding"/>
    <property type="evidence" value="ECO:0007669"/>
    <property type="project" value="InterPro"/>
</dbReference>
<keyword evidence="8" id="KW-0175">Coiled coil</keyword>
<dbReference type="Pfam" id="PF00521">
    <property type="entry name" value="DNA_topoisoIV"/>
    <property type="match status" value="1"/>
</dbReference>
<dbReference type="InterPro" id="IPR013758">
    <property type="entry name" value="Topo_IIA_A/C_ab"/>
</dbReference>
<dbReference type="GO" id="GO:0006265">
    <property type="term" value="P:DNA topological change"/>
    <property type="evidence" value="ECO:0007669"/>
    <property type="project" value="UniProtKB-UniRule"/>
</dbReference>
<dbReference type="Proteomes" id="UP000254664">
    <property type="component" value="Unassembled WGS sequence"/>
</dbReference>
<organism evidence="10 11">
    <name type="scientific">Clostridium putrefaciens</name>
    <dbReference type="NCBI Taxonomy" id="99675"/>
    <lineage>
        <taxon>Bacteria</taxon>
        <taxon>Bacillati</taxon>
        <taxon>Bacillota</taxon>
        <taxon>Clostridia</taxon>
        <taxon>Eubacteriales</taxon>
        <taxon>Clostridiaceae</taxon>
        <taxon>Clostridium</taxon>
    </lineage>
</organism>
<feature type="domain" description="Topo IIA-type catalytic" evidence="9">
    <location>
        <begin position="39"/>
        <end position="512"/>
    </location>
</feature>
<dbReference type="GO" id="GO:0009330">
    <property type="term" value="C:DNA topoisomerase type II (double strand cut, ATP-hydrolyzing) complex"/>
    <property type="evidence" value="ECO:0007669"/>
    <property type="project" value="TreeGrafter"/>
</dbReference>
<evidence type="ECO:0000313" key="11">
    <source>
        <dbReference type="Proteomes" id="UP000254664"/>
    </source>
</evidence>
<dbReference type="AlphaFoldDB" id="A0A381J9X8"/>
<comment type="catalytic activity">
    <reaction evidence="1 7">
        <text>ATP-dependent breakage, passage and rejoining of double-stranded DNA.</text>
        <dbReference type="EC" id="5.6.2.2"/>
    </reaction>
</comment>
<dbReference type="GO" id="GO:0034335">
    <property type="term" value="F:DNA negative supercoiling activity"/>
    <property type="evidence" value="ECO:0007669"/>
    <property type="project" value="UniProtKB-ARBA"/>
</dbReference>
<dbReference type="RefSeq" id="WP_115641480.1">
    <property type="nucleotide sequence ID" value="NZ_UFWZ01000001.1"/>
</dbReference>
<comment type="similarity">
    <text evidence="2">Belongs to the type II topoisomerase GyrA/ParC subunit family.</text>
</comment>
<evidence type="ECO:0000256" key="6">
    <source>
        <dbReference type="ARBA" id="ARBA00023235"/>
    </source>
</evidence>
<evidence type="ECO:0000259" key="9">
    <source>
        <dbReference type="PROSITE" id="PS52040"/>
    </source>
</evidence>
<evidence type="ECO:0000256" key="3">
    <source>
        <dbReference type="ARBA" id="ARBA00012895"/>
    </source>
</evidence>
<dbReference type="InterPro" id="IPR013760">
    <property type="entry name" value="Topo_IIA-like_dom_sf"/>
</dbReference>
<evidence type="ECO:0000256" key="2">
    <source>
        <dbReference type="ARBA" id="ARBA00008263"/>
    </source>
</evidence>